<dbReference type="GO" id="GO:0003723">
    <property type="term" value="F:RNA binding"/>
    <property type="evidence" value="ECO:0007669"/>
    <property type="project" value="InterPro"/>
</dbReference>
<evidence type="ECO:0000256" key="2">
    <source>
        <dbReference type="SAM" id="MobiDB-lite"/>
    </source>
</evidence>
<dbReference type="GO" id="GO:1990904">
    <property type="term" value="C:ribonucleoprotein complex"/>
    <property type="evidence" value="ECO:0007669"/>
    <property type="project" value="UniProtKB-UniRule"/>
</dbReference>
<feature type="domain" description="S5 DRBM" evidence="3">
    <location>
        <begin position="516"/>
        <end position="579"/>
    </location>
</feature>
<organism evidence="4 5">
    <name type="scientific">Babesia gibsoni</name>
    <dbReference type="NCBI Taxonomy" id="33632"/>
    <lineage>
        <taxon>Eukaryota</taxon>
        <taxon>Sar</taxon>
        <taxon>Alveolata</taxon>
        <taxon>Apicomplexa</taxon>
        <taxon>Aconoidasida</taxon>
        <taxon>Piroplasmida</taxon>
        <taxon>Babesiidae</taxon>
        <taxon>Babesia</taxon>
    </lineage>
</organism>
<reference evidence="4" key="1">
    <citation type="submission" date="2023-08" db="EMBL/GenBank/DDBJ databases">
        <title>Draft sequence of the Babesia gibsoni genome.</title>
        <authorList>
            <person name="Yamagishi J.Y."/>
            <person name="Xuan X.X."/>
        </authorList>
    </citation>
    <scope>NUCLEOTIDE SEQUENCE</scope>
    <source>
        <strain evidence="4">Azabu</strain>
    </source>
</reference>
<dbReference type="InterPro" id="IPR013810">
    <property type="entry name" value="Ribosomal_uS5_N"/>
</dbReference>
<comment type="caution">
    <text evidence="4">The sequence shown here is derived from an EMBL/GenBank/DDBJ whole genome shotgun (WGS) entry which is preliminary data.</text>
</comment>
<dbReference type="InterPro" id="IPR020568">
    <property type="entry name" value="Ribosomal_Su5_D2-typ_SF"/>
</dbReference>
<dbReference type="InterPro" id="IPR000851">
    <property type="entry name" value="Ribosomal_uS5"/>
</dbReference>
<dbReference type="SUPFAM" id="SSF54768">
    <property type="entry name" value="dsRNA-binding domain-like"/>
    <property type="match status" value="1"/>
</dbReference>
<keyword evidence="1" id="KW-0689">Ribosomal protein</keyword>
<evidence type="ECO:0000259" key="3">
    <source>
        <dbReference type="PROSITE" id="PS50881"/>
    </source>
</evidence>
<evidence type="ECO:0000256" key="1">
    <source>
        <dbReference type="PROSITE-ProRule" id="PRU00268"/>
    </source>
</evidence>
<feature type="region of interest" description="Disordered" evidence="2">
    <location>
        <begin position="755"/>
        <end position="777"/>
    </location>
</feature>
<dbReference type="GO" id="GO:0003735">
    <property type="term" value="F:structural constituent of ribosome"/>
    <property type="evidence" value="ECO:0007669"/>
    <property type="project" value="UniProtKB-UniRule"/>
</dbReference>
<dbReference type="Gene3D" id="3.30.160.20">
    <property type="match status" value="1"/>
</dbReference>
<dbReference type="Gene3D" id="3.30.230.10">
    <property type="match status" value="1"/>
</dbReference>
<keyword evidence="5" id="KW-1185">Reference proteome</keyword>
<accession>A0AAD8PCU4</accession>
<dbReference type="AlphaFoldDB" id="A0AAD8PCU4"/>
<dbReference type="EMBL" id="JAVEPI010000005">
    <property type="protein sequence ID" value="KAK1441859.1"/>
    <property type="molecule type" value="Genomic_DNA"/>
</dbReference>
<evidence type="ECO:0000313" key="4">
    <source>
        <dbReference type="EMBL" id="KAK1441859.1"/>
    </source>
</evidence>
<dbReference type="PROSITE" id="PS50881">
    <property type="entry name" value="S5_DSRBD"/>
    <property type="match status" value="1"/>
</dbReference>
<dbReference type="GO" id="GO:0006412">
    <property type="term" value="P:translation"/>
    <property type="evidence" value="ECO:0007669"/>
    <property type="project" value="InterPro"/>
</dbReference>
<dbReference type="PANTHER" id="PTHR48277">
    <property type="entry name" value="MITOCHONDRIAL RIBOSOMAL PROTEIN S5"/>
    <property type="match status" value="1"/>
</dbReference>
<dbReference type="SUPFAM" id="SSF54211">
    <property type="entry name" value="Ribosomal protein S5 domain 2-like"/>
    <property type="match status" value="1"/>
</dbReference>
<evidence type="ECO:0000313" key="5">
    <source>
        <dbReference type="Proteomes" id="UP001230268"/>
    </source>
</evidence>
<dbReference type="InterPro" id="IPR014721">
    <property type="entry name" value="Ribsml_uS5_D2-typ_fold_subgr"/>
</dbReference>
<proteinExistence type="predicted"/>
<name>A0AAD8PCU4_BABGI</name>
<dbReference type="PANTHER" id="PTHR48277:SF1">
    <property type="entry name" value="MITOCHONDRIAL RIBOSOMAL PROTEIN S5"/>
    <property type="match status" value="1"/>
</dbReference>
<keyword evidence="1" id="KW-0687">Ribonucleoprotein</keyword>
<protein>
    <recommendedName>
        <fullName evidence="3">S5 DRBM domain-containing protein</fullName>
    </recommendedName>
</protein>
<sequence length="777" mass="88730">MLHISAFRFIGRGHAQRVLRRKRAPFHNRYDSFIGDQRERLNAIMRNIRYEKDAAARALLGTNTQLANLFSPEEAKQLVDTDGANNADTPAPSTLPNAEVNEAYRIHRLLRPDAPNFFEEQSFIHLKQKMDKLINESHSESFKELVPSDFSLDIDALGESDFSDDTYALSMYALMHSLKEDMRRVCTLLGLDGSKGDPMTVMNDFLGLYRDGSNVEHWANKVWPKVKPLMAEEFSSVSPEDVQIWLKSHLERVKHNRGVLGRHNFSNWYDIKRDLPYDGVPYPEGLVDERRVGYPLDKAPEYVLGMLKLFNQSMVGCITQEQLEEFICALCRIGLKDWFGLKENDILSAFFGTECPDDMQASLSDISLSKSTYKSCKYVMDIFLEGREHELDVECLSPASIFSSLGSKGMDIGSNPESGTSTRVSVLSQEDASAIISSYIKELGKLNVNKIVRDYNTVFDRMITDELEFQSSVGAGSVSEGEINYKVPAGAQFDPKRNYYVRTREGVDPTLKLENLRSCVLDKRRMRTMTKEGRVYFLRVVVAVGDGRGYFGTGVGFGNDIGTARGSAVQQALRNMYFIDFDPKEPLTTPVLGREYGSKVYITPRKMASGIKANRKYLPLVYLTGLDNCKVTFHGRSSWITRMKALRKALEQIYTRRTMCNATGMRYVYVDKPGDHTVHWPDRWFIPLSKEYTEKIAALKNLKRIKFPRHTHRIVMPEEVKPEIPRYARHRFRSPLELREHDRKREQYISNKVKNMPLSPPIQQQSALQPPIGIDAH</sequence>
<dbReference type="Pfam" id="PF00333">
    <property type="entry name" value="Ribosomal_S5"/>
    <property type="match status" value="1"/>
</dbReference>
<dbReference type="Proteomes" id="UP001230268">
    <property type="component" value="Unassembled WGS sequence"/>
</dbReference>
<gene>
    <name evidence="4" type="ORF">BgAZ_501910</name>
</gene>
<dbReference type="GO" id="GO:0005840">
    <property type="term" value="C:ribosome"/>
    <property type="evidence" value="ECO:0007669"/>
    <property type="project" value="UniProtKB-KW"/>
</dbReference>